<dbReference type="Gene3D" id="1.20.1280.50">
    <property type="match status" value="1"/>
</dbReference>
<accession>A0A9N7R5B4</accession>
<reference evidence="3" key="1">
    <citation type="submission" date="2019-12" db="EMBL/GenBank/DDBJ databases">
        <authorList>
            <person name="Scholes J."/>
        </authorList>
    </citation>
    <scope>NUCLEOTIDE SEQUENCE</scope>
</reference>
<comment type="caution">
    <text evidence="3">The sequence shown here is derived from an EMBL/GenBank/DDBJ whole genome shotgun (WGS) entry which is preliminary data.</text>
</comment>
<feature type="compositionally biased region" description="Low complexity" evidence="1">
    <location>
        <begin position="1"/>
        <end position="10"/>
    </location>
</feature>
<evidence type="ECO:0000313" key="3">
    <source>
        <dbReference type="EMBL" id="CAA0812096.1"/>
    </source>
</evidence>
<dbReference type="PANTHER" id="PTHR31672">
    <property type="entry name" value="BNACNNG10540D PROTEIN"/>
    <property type="match status" value="1"/>
</dbReference>
<proteinExistence type="predicted"/>
<dbReference type="Pfam" id="PF12937">
    <property type="entry name" value="F-box-like"/>
    <property type="match status" value="1"/>
</dbReference>
<dbReference type="EMBL" id="CACSLK010009714">
    <property type="protein sequence ID" value="CAA0812096.1"/>
    <property type="molecule type" value="Genomic_DNA"/>
</dbReference>
<dbReference type="Pfam" id="PF08268">
    <property type="entry name" value="FBA_3"/>
    <property type="match status" value="1"/>
</dbReference>
<protein>
    <recommendedName>
        <fullName evidence="2">F-box domain-containing protein</fullName>
    </recommendedName>
</protein>
<feature type="compositionally biased region" description="Polar residues" evidence="1">
    <location>
        <begin position="23"/>
        <end position="34"/>
    </location>
</feature>
<dbReference type="CDD" id="cd09917">
    <property type="entry name" value="F-box_SF"/>
    <property type="match status" value="1"/>
</dbReference>
<dbReference type="NCBIfam" id="TIGR01640">
    <property type="entry name" value="F_box_assoc_1"/>
    <property type="match status" value="1"/>
</dbReference>
<dbReference type="PROSITE" id="PS50181">
    <property type="entry name" value="FBOX"/>
    <property type="match status" value="1"/>
</dbReference>
<evidence type="ECO:0000256" key="1">
    <source>
        <dbReference type="SAM" id="MobiDB-lite"/>
    </source>
</evidence>
<dbReference type="AlphaFoldDB" id="A0A9N7R5B4"/>
<keyword evidence="4" id="KW-1185">Reference proteome</keyword>
<name>A0A9N7R5B4_STRHE</name>
<feature type="domain" description="F-box" evidence="2">
    <location>
        <begin position="62"/>
        <end position="110"/>
    </location>
</feature>
<dbReference type="Proteomes" id="UP001153555">
    <property type="component" value="Unassembled WGS sequence"/>
</dbReference>
<dbReference type="InterPro" id="IPR050796">
    <property type="entry name" value="SCF_F-box_component"/>
</dbReference>
<feature type="region of interest" description="Disordered" evidence="1">
    <location>
        <begin position="1"/>
        <end position="41"/>
    </location>
</feature>
<organism evidence="3 4">
    <name type="scientific">Striga hermonthica</name>
    <name type="common">Purple witchweed</name>
    <name type="synonym">Buchnera hermonthica</name>
    <dbReference type="NCBI Taxonomy" id="68872"/>
    <lineage>
        <taxon>Eukaryota</taxon>
        <taxon>Viridiplantae</taxon>
        <taxon>Streptophyta</taxon>
        <taxon>Embryophyta</taxon>
        <taxon>Tracheophyta</taxon>
        <taxon>Spermatophyta</taxon>
        <taxon>Magnoliopsida</taxon>
        <taxon>eudicotyledons</taxon>
        <taxon>Gunneridae</taxon>
        <taxon>Pentapetalae</taxon>
        <taxon>asterids</taxon>
        <taxon>lamiids</taxon>
        <taxon>Lamiales</taxon>
        <taxon>Orobanchaceae</taxon>
        <taxon>Buchnereae</taxon>
        <taxon>Striga</taxon>
    </lineage>
</organism>
<evidence type="ECO:0000259" key="2">
    <source>
        <dbReference type="PROSITE" id="PS50181"/>
    </source>
</evidence>
<dbReference type="SUPFAM" id="SSF81383">
    <property type="entry name" value="F-box domain"/>
    <property type="match status" value="1"/>
</dbReference>
<dbReference type="InterPro" id="IPR001810">
    <property type="entry name" value="F-box_dom"/>
</dbReference>
<dbReference type="InterPro" id="IPR036047">
    <property type="entry name" value="F-box-like_dom_sf"/>
</dbReference>
<dbReference type="InterPro" id="IPR017451">
    <property type="entry name" value="F-box-assoc_interact_dom"/>
</dbReference>
<dbReference type="OrthoDB" id="879479at2759"/>
<evidence type="ECO:0000313" key="4">
    <source>
        <dbReference type="Proteomes" id="UP001153555"/>
    </source>
</evidence>
<sequence length="414" mass="47180">MGNIPPSVLRQPPPPPGRGGSKDGSQTTEVNQPISEMIRHNPVSNNLRSRPYYFRSCKKMRPTDISSLPDEIVFKILLHLPAQDIFNVARLVCPQWYRMIHSIDFIHEHLHRSPPGLLIQNIEDKTAQRSPIFACVDRGQIEISKLDYKFRDAVWTSCHGLILEGDLKARFTIIAANPATKQHFSVPTHEYHIDDRWHTGLGYAPASMEYKVVHTFDSDFYVLTLGVDDVWRRVECGHLTRSAQKLLSRSTPLVTEGYMHWVHPEKNLVVMLDLETEAFRQLRCPPGKKRANCGFLVGDSLTCFTMRGWFSWGVWELRPGTGEWKKLPGIELGGRAQELENLCGKKGCDCDWGLSVVGWIKYKEVLVFRVSCPSRVCIAYSIRTGELRAFELDCEGNKHNYLPHRSSLVWLGGT</sequence>
<dbReference type="InterPro" id="IPR013187">
    <property type="entry name" value="F-box-assoc_dom_typ3"/>
</dbReference>
<dbReference type="PANTHER" id="PTHR31672:SF13">
    <property type="entry name" value="F-BOX PROTEIN CPR30-LIKE"/>
    <property type="match status" value="1"/>
</dbReference>
<gene>
    <name evidence="3" type="ORF">SHERM_12913</name>
</gene>
<dbReference type="SMART" id="SM00256">
    <property type="entry name" value="FBOX"/>
    <property type="match status" value="1"/>
</dbReference>